<feature type="transmembrane region" description="Helical" evidence="1">
    <location>
        <begin position="135"/>
        <end position="156"/>
    </location>
</feature>
<feature type="transmembrane region" description="Helical" evidence="1">
    <location>
        <begin position="74"/>
        <end position="93"/>
    </location>
</feature>
<comment type="caution">
    <text evidence="2">The sequence shown here is derived from an EMBL/GenBank/DDBJ whole genome shotgun (WGS) entry which is preliminary data.</text>
</comment>
<accession>A0A4Y9J8R2</accession>
<dbReference type="Pfam" id="PF04854">
    <property type="entry name" value="DUF624"/>
    <property type="match status" value="1"/>
</dbReference>
<dbReference type="EMBL" id="SPPD01000011">
    <property type="protein sequence ID" value="TFU97413.1"/>
    <property type="molecule type" value="Genomic_DNA"/>
</dbReference>
<protein>
    <submittedName>
        <fullName evidence="2">DUF624 domain-containing protein</fullName>
    </submittedName>
</protein>
<evidence type="ECO:0000313" key="3">
    <source>
        <dbReference type="Proteomes" id="UP000297253"/>
    </source>
</evidence>
<gene>
    <name evidence="2" type="ORF">E4T82_07825</name>
</gene>
<name>A0A4Y9J8R2_9STRE</name>
<dbReference type="InterPro" id="IPR006938">
    <property type="entry name" value="DUF624"/>
</dbReference>
<reference evidence="2 3" key="1">
    <citation type="submission" date="2019-03" db="EMBL/GenBank/DDBJ databases">
        <title>Diversity of the mouse oral microbiome.</title>
        <authorList>
            <person name="Joseph S."/>
            <person name="Aduse-Opoku J."/>
            <person name="Curtis M."/>
            <person name="Wade W."/>
            <person name="Hashim A."/>
        </authorList>
    </citation>
    <scope>NUCLEOTIDE SEQUENCE [LARGE SCALE GENOMIC DNA]</scope>
    <source>
        <strain evidence="2 3">WM131</strain>
    </source>
</reference>
<feature type="transmembrane region" description="Helical" evidence="1">
    <location>
        <begin position="162"/>
        <end position="183"/>
    </location>
</feature>
<organism evidence="2 3">
    <name type="scientific">Streptococcus cuniculi</name>
    <dbReference type="NCBI Taxonomy" id="1432788"/>
    <lineage>
        <taxon>Bacteria</taxon>
        <taxon>Bacillati</taxon>
        <taxon>Bacillota</taxon>
        <taxon>Bacilli</taxon>
        <taxon>Lactobacillales</taxon>
        <taxon>Streptococcaceae</taxon>
        <taxon>Streptococcus</taxon>
    </lineage>
</organism>
<dbReference type="PROSITE" id="PS51257">
    <property type="entry name" value="PROKAR_LIPOPROTEIN"/>
    <property type="match status" value="1"/>
</dbReference>
<evidence type="ECO:0000256" key="1">
    <source>
        <dbReference type="SAM" id="Phobius"/>
    </source>
</evidence>
<keyword evidence="1" id="KW-0472">Membrane</keyword>
<evidence type="ECO:0000313" key="2">
    <source>
        <dbReference type="EMBL" id="TFU97413.1"/>
    </source>
</evidence>
<proteinExistence type="predicted"/>
<dbReference type="AlphaFoldDB" id="A0A4Y9J8R2"/>
<keyword evidence="1" id="KW-1133">Transmembrane helix</keyword>
<dbReference type="OrthoDB" id="1650985at2"/>
<sequence>MRILEFFFLKIYFFMRLSMLYIALCACGLFVFGFSPANATMMYLYKRNRDKVEKYHWKDAFSYFKEHFVLSNSMAFLIMGIAAVFFASLWAYLQLPPTIWVLMGLSIQAVALLLLFCIYGVYLQLQCYYTVRFLLSIRLALIGIFLDIWSLVKWLIGSGICFFLFSKVSLLVAVFIPVVWLLFTADVLEPIYRKIEERVQT</sequence>
<keyword evidence="1" id="KW-0812">Transmembrane</keyword>
<feature type="transmembrane region" description="Helical" evidence="1">
    <location>
        <begin position="20"/>
        <end position="45"/>
    </location>
</feature>
<feature type="transmembrane region" description="Helical" evidence="1">
    <location>
        <begin position="99"/>
        <end position="123"/>
    </location>
</feature>
<dbReference type="Proteomes" id="UP000297253">
    <property type="component" value="Unassembled WGS sequence"/>
</dbReference>